<keyword evidence="3" id="KW-1185">Reference proteome</keyword>
<dbReference type="Proteomes" id="UP001164705">
    <property type="component" value="Chromosome"/>
</dbReference>
<dbReference type="RefSeq" id="WP_267678029.1">
    <property type="nucleotide sequence ID" value="NZ_CP113088.1"/>
</dbReference>
<dbReference type="AlphaFoldDB" id="A0A9E8MY07"/>
<feature type="domain" description="Helicase Helix-turn-helix" evidence="1">
    <location>
        <begin position="12"/>
        <end position="99"/>
    </location>
</feature>
<proteinExistence type="predicted"/>
<dbReference type="Pfam" id="PF14493">
    <property type="entry name" value="HTH_40"/>
    <property type="match status" value="1"/>
</dbReference>
<evidence type="ECO:0000313" key="3">
    <source>
        <dbReference type="Proteomes" id="UP001164705"/>
    </source>
</evidence>
<evidence type="ECO:0000259" key="1">
    <source>
        <dbReference type="Pfam" id="PF14493"/>
    </source>
</evidence>
<accession>A0A9E8MY07</accession>
<dbReference type="EMBL" id="CP113088">
    <property type="protein sequence ID" value="WAC03446.1"/>
    <property type="molecule type" value="Genomic_DNA"/>
</dbReference>
<name>A0A9E8MY07_9FLAO</name>
<reference evidence="2" key="1">
    <citation type="submission" date="2022-11" db="EMBL/GenBank/DDBJ databases">
        <title>Lacinutrix neustonica HL-RS19T sp. nov., isolated from the surface microlayer sample of brackish Lake Shihwa.</title>
        <authorList>
            <person name="Choi J.Y."/>
            <person name="Hwang C.Y."/>
        </authorList>
    </citation>
    <scope>NUCLEOTIDE SEQUENCE</scope>
    <source>
        <strain evidence="2">HL-RS19</strain>
    </source>
</reference>
<gene>
    <name evidence="2" type="ORF">N7U66_08075</name>
</gene>
<dbReference type="Gene3D" id="1.10.10.1390">
    <property type="entry name" value="ATP-dependent DNA helicase RecQ"/>
    <property type="match status" value="1"/>
</dbReference>
<organism evidence="2 3">
    <name type="scientific">Lacinutrix neustonica</name>
    <dbReference type="NCBI Taxonomy" id="2980107"/>
    <lineage>
        <taxon>Bacteria</taxon>
        <taxon>Pseudomonadati</taxon>
        <taxon>Bacteroidota</taxon>
        <taxon>Flavobacteriia</taxon>
        <taxon>Flavobacteriales</taxon>
        <taxon>Flavobacteriaceae</taxon>
        <taxon>Lacinutrix</taxon>
    </lineage>
</organism>
<evidence type="ECO:0000313" key="2">
    <source>
        <dbReference type="EMBL" id="WAC03446.1"/>
    </source>
</evidence>
<dbReference type="InterPro" id="IPR029491">
    <property type="entry name" value="Helicase_HTH"/>
</dbReference>
<sequence>MKKKTKRKKGDTKKTSLELFKKGKSVSQIAHERELNENTVSGHLASFIPTGEVKITDLISERHYNELKDIIPKHQFENLSDLKNQIDDKFSYAEIRLVMDSLK</sequence>
<dbReference type="KEGG" id="lnu:N7U66_08075"/>
<protein>
    <submittedName>
        <fullName evidence="2">Helix-turn-helix domain-containing protein</fullName>
    </submittedName>
</protein>